<evidence type="ECO:0000313" key="3">
    <source>
        <dbReference type="EMBL" id="MBO1430067.1"/>
    </source>
</evidence>
<keyword evidence="4" id="KW-1185">Reference proteome</keyword>
<reference evidence="3" key="1">
    <citation type="journal article" date="2021" name="Int. J. Syst. Evol. Microbiol.">
        <title>Bradyrhizobium septentrionale sp. nov. (sv. septentrionale) and Bradyrhizobium quebecense sp. nov. (sv. septentrionale) associated with legumes native to Canada possess rearranged symbiosis genes and numerous insertion sequences.</title>
        <authorList>
            <person name="Bromfield E.S.P."/>
            <person name="Cloutier S."/>
        </authorList>
    </citation>
    <scope>NUCLEOTIDE SEQUENCE</scope>
    <source>
        <strain evidence="3">12S5</strain>
    </source>
</reference>
<dbReference type="Pfam" id="PF00975">
    <property type="entry name" value="Thioesterase"/>
    <property type="match status" value="1"/>
</dbReference>
<name>A0ABS3MFA7_9BRAD</name>
<gene>
    <name evidence="3" type="ORF">J4P68_11540</name>
</gene>
<comment type="caution">
    <text evidence="3">The sequence shown here is derived from an EMBL/GenBank/DDBJ whole genome shotgun (WGS) entry which is preliminary data.</text>
</comment>
<accession>A0ABS3MFA7</accession>
<dbReference type="InterPro" id="IPR001031">
    <property type="entry name" value="Thioesterase"/>
</dbReference>
<proteinExistence type="predicted"/>
<dbReference type="SUPFAM" id="SSF53474">
    <property type="entry name" value="alpha/beta-Hydrolases"/>
    <property type="match status" value="1"/>
</dbReference>
<sequence length="301" mass="32068">MNGRGSIVFPCGKSATVNQLRASTRISNSLLIVTIRRSGLMRLDLRWARDIEMKRLCDSAARVCAVFTVLFASSLHLNNAAQARPAITVALRSTGSPARLHSSAAHVYLFRGLLNVFSLGMDDLAVQLRAAGIAAVVANHAQWRGVADEIIANYRAGQRGPIILVGHSLGADAVMSMAEYLGQMGVPVALVVPFDGTSPHAATANVARVLNLYKHESARIGRGPGFRGELTNFYVRDVNVDHFNIDKSAALHSLVIRKIRAIGLPVARQRQRQNPSNADLPAAGASTNSSHGAQKAAGVGV</sequence>
<evidence type="ECO:0000259" key="2">
    <source>
        <dbReference type="Pfam" id="PF00975"/>
    </source>
</evidence>
<evidence type="ECO:0000256" key="1">
    <source>
        <dbReference type="SAM" id="MobiDB-lite"/>
    </source>
</evidence>
<dbReference type="InterPro" id="IPR029058">
    <property type="entry name" value="AB_hydrolase_fold"/>
</dbReference>
<dbReference type="Gene3D" id="3.40.50.1820">
    <property type="entry name" value="alpha/beta hydrolase"/>
    <property type="match status" value="1"/>
</dbReference>
<organism evidence="3 4">
    <name type="scientific">Bradyrhizobium quebecense</name>
    <dbReference type="NCBI Taxonomy" id="2748629"/>
    <lineage>
        <taxon>Bacteria</taxon>
        <taxon>Pseudomonadati</taxon>
        <taxon>Pseudomonadota</taxon>
        <taxon>Alphaproteobacteria</taxon>
        <taxon>Hyphomicrobiales</taxon>
        <taxon>Nitrobacteraceae</taxon>
        <taxon>Bradyrhizobium</taxon>
    </lineage>
</organism>
<protein>
    <recommendedName>
        <fullName evidence="2">Thioesterase domain-containing protein</fullName>
    </recommendedName>
</protein>
<dbReference type="RefSeq" id="WP_207832660.1">
    <property type="nucleotide sequence ID" value="NZ_CP088282.1"/>
</dbReference>
<feature type="region of interest" description="Disordered" evidence="1">
    <location>
        <begin position="267"/>
        <end position="301"/>
    </location>
</feature>
<feature type="domain" description="Thioesterase" evidence="2">
    <location>
        <begin position="125"/>
        <end position="204"/>
    </location>
</feature>
<dbReference type="Proteomes" id="UP000692816">
    <property type="component" value="Unassembled WGS sequence"/>
</dbReference>
<dbReference type="EMBL" id="JAGEPA010000001">
    <property type="protein sequence ID" value="MBO1430067.1"/>
    <property type="molecule type" value="Genomic_DNA"/>
</dbReference>
<evidence type="ECO:0000313" key="4">
    <source>
        <dbReference type="Proteomes" id="UP000692816"/>
    </source>
</evidence>